<proteinExistence type="predicted"/>
<protein>
    <recommendedName>
        <fullName evidence="2">DUF2336 domain-containing protein</fullName>
    </recommendedName>
</protein>
<evidence type="ECO:0000313" key="1">
    <source>
        <dbReference type="EMBL" id="VAW22595.1"/>
    </source>
</evidence>
<reference evidence="1" key="1">
    <citation type="submission" date="2018-06" db="EMBL/GenBank/DDBJ databases">
        <authorList>
            <person name="Zhirakovskaya E."/>
        </authorList>
    </citation>
    <scope>NUCLEOTIDE SEQUENCE</scope>
</reference>
<dbReference type="EMBL" id="UOEQ01000423">
    <property type="protein sequence ID" value="VAW22595.1"/>
    <property type="molecule type" value="Genomic_DNA"/>
</dbReference>
<name>A0A3B0TVI6_9ZZZZ</name>
<dbReference type="AlphaFoldDB" id="A0A3B0TVI6"/>
<dbReference type="Pfam" id="PF10098">
    <property type="entry name" value="DUF2336"/>
    <property type="match status" value="1"/>
</dbReference>
<gene>
    <name evidence="1" type="ORF">MNBD_ALPHA11-932</name>
</gene>
<accession>A0A3B0TVI6</accession>
<sequence length="417" mass="45615">MVAYQHFIALSNSSNTEHRGEAAHMVATAFIEHDGPQDERAALYASMLGFLDDSSAKVRGSLALALLRSELAPRLIMLSLAKDAAIIARAVVQYSPVLLDVDLIGIAKVAEPGVLLALSCRENLSEKLIDRLALSGDERVIKSLLSRQELEIAKEALGKLVQTHGHVASIRGKLLARKELSASCRLQLVENIKQDLCQNKMVKGAIAAGRLERITRDALDSSASRIGEEQSMAGNDEFALYMQDNKRINTRLLIHCVINGQVLFFADCIALIGEIPPKKVFALLKGGARASLNVLFHQCGMSEPMRNLMARLIMYARDADLSCDDGARHFVVSAIIEELIIEHEGDIPHSLQDAFRYLDEQNMVFAKAAARGVMPAFAQNIDQNQELAFRQGLSQVSGQVAEDEHSFAPERLALPAA</sequence>
<dbReference type="InterPro" id="IPR019285">
    <property type="entry name" value="DUF2336"/>
</dbReference>
<organism evidence="1">
    <name type="scientific">hydrothermal vent metagenome</name>
    <dbReference type="NCBI Taxonomy" id="652676"/>
    <lineage>
        <taxon>unclassified sequences</taxon>
        <taxon>metagenomes</taxon>
        <taxon>ecological metagenomes</taxon>
    </lineage>
</organism>
<evidence type="ECO:0008006" key="2">
    <source>
        <dbReference type="Google" id="ProtNLM"/>
    </source>
</evidence>